<dbReference type="SUPFAM" id="SSF48239">
    <property type="entry name" value="Terpenoid cyclases/Protein prenyltransferases"/>
    <property type="match status" value="1"/>
</dbReference>
<name>A0A2D1QTX2_SINCO</name>
<dbReference type="Pfam" id="PF07677">
    <property type="entry name" value="A2M_recep"/>
    <property type="match status" value="1"/>
</dbReference>
<keyword evidence="2" id="KW-0964">Secreted</keyword>
<dbReference type="Gene3D" id="6.20.50.160">
    <property type="match status" value="1"/>
</dbReference>
<dbReference type="Pfam" id="PF17791">
    <property type="entry name" value="MG3"/>
    <property type="match status" value="1"/>
</dbReference>
<keyword evidence="3" id="KW-0882">Thioester bond</keyword>
<dbReference type="InterPro" id="IPR009048">
    <property type="entry name" value="A-macroglobulin_rcpt-bd"/>
</dbReference>
<dbReference type="Pfam" id="PF01759">
    <property type="entry name" value="NTR"/>
    <property type="match status" value="1"/>
</dbReference>
<dbReference type="InterPro" id="IPR013783">
    <property type="entry name" value="Ig-like_fold"/>
</dbReference>
<dbReference type="InterPro" id="IPR001134">
    <property type="entry name" value="Netrin_domain"/>
</dbReference>
<sequence length="1741" mass="196130">MKLLIWLSVFGVLLHFAESYFYVTAPNVIRFELDEKIVIGVLEENNKKIEVWLELDEGVKFSYHEVTIEDQTKPVERTIRVSEKNISEKWKRNPDSVTLVAKKDGQEKRTKIVLSYRTGHLVVQTDKPVYTPRQKVKVRVLAMTEQFNPADRMNVSVDIVSPNNITFARYFHQPNDGKNTELSYFFQHEFELPPLADTGIWTIKAFFRGQYKTDGRALFAVEKYVLPTFAVSIETGTNYILPDSNDSINITVKAEYVYKEPVEGTVQLELSAVQSTTGDKETIINTRGDLLNHHGERRFTISKDDICLRYLKACDNEKFPEGFRLHILARVTEDATGNQESALDESIIFAKTKYQVSFDRTKSTYRHSMSYVLKLDVRYANGEVADNKVIQVDMVYDNTPHDQKSATTKDNGQVNVLFDSLPENKDVEFRVRVYDCAECPVAGGETFQIKPFLGNKQIIVEHLETGGVEFLRAYTNGNNKEDTGLLYMIVSNGHIIHTEFKVIGTMQSITLDHNIKRKINSPSARLLVVYINKDTGKLIADSEKFFKDIHCKGNGLSLKEELANVEPGAKSRLTIEGEPDMYVGLNIMDSALLHVPNRAEIISKQTMLDIMDEHDTGCGQGSGQTGEAVLRNTGLTMLTDAITQPNELERKGVNCGNINNRRKRNTDECPADKVCCDLARTFAKKQNDTKWNGDPFTTCLSKVMEKKVELTSKGELVWPTKCLIAFFKTCVYTLEESLSSNDNDGLQGKSLNSVNRYTALLSQLEDLGLYRGTNFVRSNFAESWEFDIKQLGREGEIKLSLSYPDSITTWLIQAIGITKDKGFCVAETAEVRTFRDFFLQVDLPYKAVRLEQMDIKATIFNYGSEQIPANIFLDHSSDYCSNSGSDRPMMIEVNLKPRSAQTVMFPILPLRAGKFEVTVRAISFINSNVKTDGVKKHLYVENEGVEVKEVIQVCLDPMKQRDDCQNSKKVTDTDHSTTQDAQQKQTSIVDLTLPENHIPGTATALGRLSTNVMQEVVSILVNGVEKLFIQPMGCGEQTVIRLAPNVYAMEYLKNTGQVTSDIETRGHQFIQSGVQRELTYKRSDGAYAAWLSRPGSTWLSAFVAKVFCQAGKVDSTVRPLIDPELPATLSWILTQKNNDGSFFDRSPVIHREMIGLLKEQDPSLTAFVVTALAECSYIQLPEANQSLVMATNYLSRLDKGMLRNNPYLLAISTYALALANHKDRWAFRDMLLDTKKELQNTGYFWGSIDGPPASAATVETTSYALLSMLLFDDFATSAHIVRWLTAQRNAEGSFRTTQDTVVGLQALSAYSIKTYNPNVNLKINVGYPGLNGGVEKTLSAEQSQVVSTYVIEQINKGDNSMIVSVTGTGTGMLTLDLRYNRPRRKEETCRVSLSNVESTPVDESVDQAVAAQLDKECDICGNCKGDPQNPDYENLGEEIAVQSNLGRKRRNVQASNTKKCIKFDVGSLDGAEYGMSIVKFGLETGLEVDKTSLEKLKDQTQEIDHYELPEDGKGYITFYLSEIKPSKIPFIFVVKDTFIGDPSIRQPAAIEVYDYYNPDVKCLQYYSTGDRNFLDHRARCEGTVCSCLENVCLKDEQRAFVNQDNPAKFLENYTCDNKKASYAVFVNVTGMEFNDKSNINEATAKVDRVFHKGTEDLKKHSEMMFIFRPECTYLSKLFADGGNSFYIIGKDGYQVDDNGRLKYIYELMDTALVFKKPNNPRSRFATLIKRYEDFMKYGCST</sequence>
<dbReference type="SMART" id="SM01361">
    <property type="entry name" value="A2M_recep"/>
    <property type="match status" value="1"/>
</dbReference>
<feature type="region of interest" description="Disordered" evidence="5">
    <location>
        <begin position="962"/>
        <end position="984"/>
    </location>
</feature>
<reference evidence="8" key="1">
    <citation type="submission" date="2016-10" db="EMBL/GenBank/DDBJ databases">
        <authorList>
            <person name="Varghese N."/>
        </authorList>
    </citation>
    <scope>NUCLEOTIDE SEQUENCE</scope>
</reference>
<dbReference type="Pfam" id="PF00207">
    <property type="entry name" value="A2M"/>
    <property type="match status" value="1"/>
</dbReference>
<dbReference type="InterPro" id="IPR008930">
    <property type="entry name" value="Terpenoid_cyclase/PrenylTrfase"/>
</dbReference>
<dbReference type="SMART" id="SM01360">
    <property type="entry name" value="A2M"/>
    <property type="match status" value="1"/>
</dbReference>
<accession>A0A2D1QTX2</accession>
<proteinExistence type="evidence at transcript level"/>
<evidence type="ECO:0000259" key="7">
    <source>
        <dbReference type="PROSITE" id="PS50189"/>
    </source>
</evidence>
<dbReference type="Pfam" id="PF01835">
    <property type="entry name" value="MG2"/>
    <property type="match status" value="1"/>
</dbReference>
<dbReference type="PANTHER" id="PTHR11412">
    <property type="entry name" value="MACROGLOBULIN / COMPLEMENT"/>
    <property type="match status" value="1"/>
</dbReference>
<dbReference type="Pfam" id="PF07678">
    <property type="entry name" value="TED_complement"/>
    <property type="match status" value="1"/>
</dbReference>
<dbReference type="EMBL" id="KY012336">
    <property type="protein sequence ID" value="ATP14108.1"/>
    <property type="molecule type" value="mRNA"/>
</dbReference>
<evidence type="ECO:0000256" key="4">
    <source>
        <dbReference type="ARBA" id="ARBA00023157"/>
    </source>
</evidence>
<dbReference type="InterPro" id="IPR002890">
    <property type="entry name" value="MG2"/>
</dbReference>
<gene>
    <name evidence="8" type="primary">C3-2</name>
</gene>
<dbReference type="Gene3D" id="2.40.50.120">
    <property type="match status" value="1"/>
</dbReference>
<evidence type="ECO:0000256" key="3">
    <source>
        <dbReference type="ARBA" id="ARBA00022966"/>
    </source>
</evidence>
<dbReference type="InterPro" id="IPR011626">
    <property type="entry name" value="Alpha-macroglobulin_TED"/>
</dbReference>
<dbReference type="Gene3D" id="1.50.10.20">
    <property type="match status" value="1"/>
</dbReference>
<dbReference type="SUPFAM" id="SSF49410">
    <property type="entry name" value="Alpha-macroglobulin receptor domain"/>
    <property type="match status" value="1"/>
</dbReference>
<dbReference type="InterPro" id="IPR011625">
    <property type="entry name" value="A2M_N_BRD"/>
</dbReference>
<dbReference type="CDD" id="cd02896">
    <property type="entry name" value="complement_C3_C4_C5"/>
    <property type="match status" value="1"/>
</dbReference>
<dbReference type="InterPro" id="IPR040839">
    <property type="entry name" value="MG4"/>
</dbReference>
<feature type="compositionally biased region" description="Basic and acidic residues" evidence="5">
    <location>
        <begin position="962"/>
        <end position="977"/>
    </location>
</feature>
<dbReference type="SMART" id="SM01359">
    <property type="entry name" value="A2M_N_2"/>
    <property type="match status" value="1"/>
</dbReference>
<dbReference type="GO" id="GO:0005615">
    <property type="term" value="C:extracellular space"/>
    <property type="evidence" value="ECO:0007669"/>
    <property type="project" value="InterPro"/>
</dbReference>
<dbReference type="SUPFAM" id="SSF50242">
    <property type="entry name" value="TIMP-like"/>
    <property type="match status" value="1"/>
</dbReference>
<dbReference type="InterPro" id="IPR008993">
    <property type="entry name" value="TIMP-like_OB-fold"/>
</dbReference>
<dbReference type="SMART" id="SM01419">
    <property type="entry name" value="Thiol-ester_cl"/>
    <property type="match status" value="1"/>
</dbReference>
<dbReference type="InterPro" id="IPR041555">
    <property type="entry name" value="MG3"/>
</dbReference>
<dbReference type="InterPro" id="IPR019742">
    <property type="entry name" value="MacrogloblnA2_CS"/>
</dbReference>
<dbReference type="InterPro" id="IPR047565">
    <property type="entry name" value="Alpha-macroglob_thiol-ester_cl"/>
</dbReference>
<dbReference type="PANTHER" id="PTHR11412:SF166">
    <property type="entry name" value="NTR DOMAIN-CONTAINING PROTEIN"/>
    <property type="match status" value="1"/>
</dbReference>
<dbReference type="Gene3D" id="2.60.120.1540">
    <property type="match status" value="1"/>
</dbReference>
<evidence type="ECO:0000256" key="6">
    <source>
        <dbReference type="SAM" id="SignalP"/>
    </source>
</evidence>
<evidence type="ECO:0000313" key="8">
    <source>
        <dbReference type="EMBL" id="ATP14108.1"/>
    </source>
</evidence>
<dbReference type="InterPro" id="IPR050473">
    <property type="entry name" value="A2M/Complement_sys"/>
</dbReference>
<reference evidence="8" key="2">
    <citation type="journal article" date="2017" name="Dev. Comp. Immunol.">
        <title>Expression of a novel complement C3 gene in the razor clam Sinonovacula constricta and its role in innate immune response and hemolysis.</title>
        <authorList>
            <person name="Peng M."/>
            <person name="Niu D."/>
            <person name="Chen Z."/>
            <person name="Lan T."/>
            <person name="Dong Z."/>
            <person name="Tran T.N."/>
            <person name="Li J."/>
        </authorList>
    </citation>
    <scope>NUCLEOTIDE SEQUENCE</scope>
</reference>
<feature type="signal peptide" evidence="6">
    <location>
        <begin position="1"/>
        <end position="19"/>
    </location>
</feature>
<dbReference type="Pfam" id="PF17789">
    <property type="entry name" value="MG4"/>
    <property type="match status" value="1"/>
</dbReference>
<feature type="domain" description="NTR" evidence="7">
    <location>
        <begin position="1592"/>
        <end position="1739"/>
    </location>
</feature>
<evidence type="ECO:0000256" key="5">
    <source>
        <dbReference type="SAM" id="MobiDB-lite"/>
    </source>
</evidence>
<dbReference type="InterPro" id="IPR018933">
    <property type="entry name" value="Netrin_module_non-TIMP"/>
</dbReference>
<organism evidence="8">
    <name type="scientific">Sinonovacula constricta</name>
    <name type="common">Razor clam</name>
    <dbReference type="NCBI Taxonomy" id="98310"/>
    <lineage>
        <taxon>Eukaryota</taxon>
        <taxon>Metazoa</taxon>
        <taxon>Spiralia</taxon>
        <taxon>Lophotrochozoa</taxon>
        <taxon>Mollusca</taxon>
        <taxon>Bivalvia</taxon>
        <taxon>Autobranchia</taxon>
        <taxon>Heteroconchia</taxon>
        <taxon>Euheterodonta</taxon>
        <taxon>Imparidentia</taxon>
        <taxon>Neoheterodontei</taxon>
        <taxon>Cardiida</taxon>
        <taxon>Tellinoidea</taxon>
        <taxon>Solecurtidae</taxon>
        <taxon>Sinonovacula</taxon>
    </lineage>
</organism>
<dbReference type="InterPro" id="IPR036595">
    <property type="entry name" value="A-macroglobulin_rcpt-bd_sf"/>
</dbReference>
<feature type="chain" id="PRO_5013857486" evidence="6">
    <location>
        <begin position="20"/>
        <end position="1741"/>
    </location>
</feature>
<dbReference type="Gene3D" id="2.20.130.20">
    <property type="match status" value="1"/>
</dbReference>
<dbReference type="Gene3D" id="2.60.40.1940">
    <property type="match status" value="1"/>
</dbReference>
<dbReference type="Pfam" id="PF07703">
    <property type="entry name" value="A2M_BRD"/>
    <property type="match status" value="1"/>
</dbReference>
<evidence type="ECO:0000256" key="1">
    <source>
        <dbReference type="ARBA" id="ARBA00004613"/>
    </source>
</evidence>
<dbReference type="Gene3D" id="2.60.40.690">
    <property type="entry name" value="Alpha-macroglobulin, receptor-binding domain"/>
    <property type="match status" value="1"/>
</dbReference>
<keyword evidence="4" id="KW-1015">Disulfide bond</keyword>
<evidence type="ECO:0000256" key="2">
    <source>
        <dbReference type="ARBA" id="ARBA00022525"/>
    </source>
</evidence>
<dbReference type="Gene3D" id="2.60.40.1930">
    <property type="match status" value="3"/>
</dbReference>
<dbReference type="PROSITE" id="PS00477">
    <property type="entry name" value="ALPHA_2_MACROGLOBULIN"/>
    <property type="match status" value="1"/>
</dbReference>
<dbReference type="PROSITE" id="PS50189">
    <property type="entry name" value="NTR"/>
    <property type="match status" value="1"/>
</dbReference>
<dbReference type="InterPro" id="IPR001599">
    <property type="entry name" value="Macroglobln_a2"/>
</dbReference>
<protein>
    <submittedName>
        <fullName evidence="8">Complement C3-2 isoform</fullName>
    </submittedName>
</protein>
<dbReference type="GO" id="GO:0004866">
    <property type="term" value="F:endopeptidase inhibitor activity"/>
    <property type="evidence" value="ECO:0007669"/>
    <property type="project" value="InterPro"/>
</dbReference>
<keyword evidence="6" id="KW-0732">Signal</keyword>
<dbReference type="Gene3D" id="2.60.40.10">
    <property type="entry name" value="Immunoglobulins"/>
    <property type="match status" value="2"/>
</dbReference>
<comment type="subcellular location">
    <subcellularLocation>
        <location evidence="1">Secreted</location>
    </subcellularLocation>
</comment>